<gene>
    <name evidence="1" type="ORF">H735_23975</name>
</gene>
<name>A0A0C1ZCD1_9VIBR</name>
<dbReference type="Proteomes" id="UP000031586">
    <property type="component" value="Unassembled WGS sequence"/>
</dbReference>
<evidence type="ECO:0000313" key="2">
    <source>
        <dbReference type="Proteomes" id="UP000031586"/>
    </source>
</evidence>
<protein>
    <submittedName>
        <fullName evidence="1">Uncharacterized protein</fullName>
    </submittedName>
</protein>
<comment type="caution">
    <text evidence="1">The sequence shown here is derived from an EMBL/GenBank/DDBJ whole genome shotgun (WGS) entry which is preliminary data.</text>
</comment>
<dbReference type="AlphaFoldDB" id="A0A0C1ZCD1"/>
<dbReference type="RefSeq" id="WP_020198048.1">
    <property type="nucleotide sequence ID" value="NZ_BAOH01000200.1"/>
</dbReference>
<organism evidence="1 2">
    <name type="scientific">Vibrio owensii CAIM 1854 = LMG 25443</name>
    <dbReference type="NCBI Taxonomy" id="1229493"/>
    <lineage>
        <taxon>Bacteria</taxon>
        <taxon>Pseudomonadati</taxon>
        <taxon>Pseudomonadota</taxon>
        <taxon>Gammaproteobacteria</taxon>
        <taxon>Vibrionales</taxon>
        <taxon>Vibrionaceae</taxon>
        <taxon>Vibrio</taxon>
    </lineage>
</organism>
<proteinExistence type="predicted"/>
<reference evidence="1 2" key="1">
    <citation type="submission" date="2014-07" db="EMBL/GenBank/DDBJ databases">
        <title>Unique and conserved regions in Vibrio harveyi and related species in comparison with the shrimp pathogen Vibrio harveyi CAIM 1792.</title>
        <authorList>
            <person name="Espinoza-Valles I."/>
            <person name="Vora G."/>
            <person name="Leekitcharoenphon P."/>
            <person name="Ussery D."/>
            <person name="Hoj L."/>
            <person name="Gomez-Gil B."/>
        </authorList>
    </citation>
    <scope>NUCLEOTIDE SEQUENCE [LARGE SCALE GENOMIC DNA]</scope>
    <source>
        <strain evidence="2">CAIM 1854 / LMG 25443</strain>
    </source>
</reference>
<accession>A0A0C1ZCD1</accession>
<evidence type="ECO:0000313" key="1">
    <source>
        <dbReference type="EMBL" id="KIF50616.1"/>
    </source>
</evidence>
<dbReference type="EMBL" id="JPRD01000049">
    <property type="protein sequence ID" value="KIF50616.1"/>
    <property type="molecule type" value="Genomic_DNA"/>
</dbReference>
<sequence length="180" mass="20652">MTPLNELIQQMGFTNIPFVNEHKAARRRWTKEQAPLFIRVCENKPETAPALHLLGLLTKSHIEASALYEQHATSTHHMQQVLSDTLGDEHAEKFTNQSAEDLVLVTHLWLYTQGYLNMDFSLAHDHAEQTQSILQHELVIKRMDLDAFRTDLMQSFYLGKEANPAKASGLISWIKRLFSL</sequence>
<dbReference type="PATRIC" id="fig|1229493.5.peg.4199"/>